<keyword evidence="4" id="KW-0642">Proline metabolism</keyword>
<dbReference type="VEuPathDB" id="FungiDB:An07g05040"/>
<dbReference type="GO" id="GO:0004672">
    <property type="term" value="F:protein kinase activity"/>
    <property type="evidence" value="ECO:0007669"/>
    <property type="project" value="InterPro"/>
</dbReference>
<dbReference type="GO" id="GO:0005524">
    <property type="term" value="F:ATP binding"/>
    <property type="evidence" value="ECO:0007669"/>
    <property type="project" value="InterPro"/>
</dbReference>
<dbReference type="SUPFAM" id="SSF56112">
    <property type="entry name" value="Protein kinase-like (PK-like)"/>
    <property type="match status" value="1"/>
</dbReference>
<dbReference type="EMBL" id="BCMY01000004">
    <property type="protein sequence ID" value="GAQ39400.1"/>
    <property type="molecule type" value="Genomic_DNA"/>
</dbReference>
<evidence type="ECO:0000256" key="3">
    <source>
        <dbReference type="ARBA" id="ARBA00023002"/>
    </source>
</evidence>
<dbReference type="Gene3D" id="3.20.20.220">
    <property type="match status" value="1"/>
</dbReference>
<reference evidence="8" key="1">
    <citation type="journal article" date="2016" name="Genome Announc.">
        <title>Draft genome sequence of Aspergillus niger strain An76.</title>
        <authorList>
            <person name="Gong W."/>
            <person name="Cheng Z."/>
            <person name="Zhang H."/>
            <person name="Liu L."/>
            <person name="Gao P."/>
            <person name="Wang L."/>
        </authorList>
    </citation>
    <scope>NUCLEOTIDE SEQUENCE [LARGE SCALE GENOMIC DNA]</scope>
    <source>
        <strain evidence="8">An76</strain>
    </source>
</reference>
<feature type="region of interest" description="Disordered" evidence="5">
    <location>
        <begin position="388"/>
        <end position="408"/>
    </location>
</feature>
<dbReference type="AlphaFoldDB" id="A0A100IEJ5"/>
<comment type="caution">
    <text evidence="7">The sequence shown here is derived from an EMBL/GenBank/DDBJ whole genome shotgun (WGS) entry which is preliminary data.</text>
</comment>
<evidence type="ECO:0000256" key="5">
    <source>
        <dbReference type="SAM" id="MobiDB-lite"/>
    </source>
</evidence>
<dbReference type="VEuPathDB" id="FungiDB:ATCC64974_11910"/>
<dbReference type="PaxDb" id="5061-CADANGAP00005665"/>
<dbReference type="VEuPathDB" id="FungiDB:An01g14430"/>
<gene>
    <name evidence="7" type="ORF">ABL_03114</name>
</gene>
<organism evidence="7 8">
    <name type="scientific">Aspergillus niger</name>
    <dbReference type="NCBI Taxonomy" id="5061"/>
    <lineage>
        <taxon>Eukaryota</taxon>
        <taxon>Fungi</taxon>
        <taxon>Dikarya</taxon>
        <taxon>Ascomycota</taxon>
        <taxon>Pezizomycotina</taxon>
        <taxon>Eurotiomycetes</taxon>
        <taxon>Eurotiomycetidae</taxon>
        <taxon>Eurotiales</taxon>
        <taxon>Aspergillaceae</taxon>
        <taxon>Aspergillus</taxon>
        <taxon>Aspergillus subgen. Circumdati</taxon>
    </lineage>
</organism>
<evidence type="ECO:0000256" key="2">
    <source>
        <dbReference type="ARBA" id="ARBA00012695"/>
    </source>
</evidence>
<dbReference type="EC" id="1.5.5.2" evidence="2"/>
<dbReference type="PROSITE" id="PS50011">
    <property type="entry name" value="PROTEIN_KINASE_DOM"/>
    <property type="match status" value="1"/>
</dbReference>
<dbReference type="GO" id="GO:0071949">
    <property type="term" value="F:FAD binding"/>
    <property type="evidence" value="ECO:0007669"/>
    <property type="project" value="TreeGrafter"/>
</dbReference>
<dbReference type="VEuPathDB" id="FungiDB:ATCC64974_46780"/>
<dbReference type="GO" id="GO:0004657">
    <property type="term" value="F:proline dehydrogenase activity"/>
    <property type="evidence" value="ECO:0007669"/>
    <property type="project" value="UniProtKB-EC"/>
</dbReference>
<evidence type="ECO:0000256" key="4">
    <source>
        <dbReference type="ARBA" id="ARBA00023062"/>
    </source>
</evidence>
<proteinExistence type="inferred from homology"/>
<dbReference type="VEuPathDB" id="FungiDB:M747DRAFT_324133"/>
<evidence type="ECO:0000256" key="1">
    <source>
        <dbReference type="ARBA" id="ARBA00005869"/>
    </source>
</evidence>
<dbReference type="PANTHER" id="PTHR13914">
    <property type="entry name" value="PROLINE OXIDASE"/>
    <property type="match status" value="1"/>
</dbReference>
<dbReference type="Proteomes" id="UP000068243">
    <property type="component" value="Unassembled WGS sequence"/>
</dbReference>
<dbReference type="InterPro" id="IPR029041">
    <property type="entry name" value="FAD-linked_oxidoreductase-like"/>
</dbReference>
<dbReference type="InterPro" id="IPR015659">
    <property type="entry name" value="Proline_oxidase"/>
</dbReference>
<sequence length="818" mass="91326">MSGKFQGQEIDVDVPTCYGTYSTVWLAKDLLEARYVALKILIAAAHKGCSESKVLRSLSSGKADHHGRAHVPSLLEEFTIDGPNGCHLCIVSEVVGCSVAQSKEASITWKFPVNVARAISAQLLLGLDYIHSCGVVHGDLHSNNILFKTPSLEGLTIEELYNRLGDPQKLPVERLDKCPTGPEVPRYCVLPAIIFQSSEDVVDAQVIISDFGEAFFQDQERKDLHTPILLLPPEFLFYERLGQAVDVWTLGCTLYEVLGERPLFEGFMPDEDHTIAEMISTLGHLPKRWWDRWQRRTDFFLEDGSWKTDTDRSHAPYSRPLAERLRIMGRGEDPSTCEFSPPEMKALEGLLRAMLTYQPSERITMRAAVNSEWMEGWGTTFEKVPSISSSVAKTQAPEKPSSAPPHSVLPTKTLLRSLLVTTISSHQALLVPCLSILSFLTKPRGVLLDVDRNPLIHWFLKKTFYDHFCAGEKESQVRDKIRQIKSTGLRGVILTYARETVQDSSTNQTQFAHSQVSQKATDTESCEFIAAWREGYLKTVDMLGEGDFLAPKLTGAGPKVTGAFASGQPVPTQMVEALDEVCQRVVEKNARLLMDAEQHSFLQGIHNLTLDMMRKYNRNGKAVVYNTYQAYLKSTPSTIASHMEIADREGFTFGLKLVRGAYMRSDPRQLIHDTKQDTDIAYNSIVRGVLQQRYQGFGESGRRFPTTDLFLATHNIESAVAAHELHQARLQAGHPTGRVEFGQLLGMADGVSFGLLQLKDQNSVAPGVYKCLTWGSMGECLGYLVRRAAENKDAVSRTMAEHLALKAEVRRRVRAFFG</sequence>
<dbReference type="Pfam" id="PF01619">
    <property type="entry name" value="Pro_dh"/>
    <property type="match status" value="1"/>
</dbReference>
<evidence type="ECO:0000313" key="7">
    <source>
        <dbReference type="EMBL" id="GAQ39400.1"/>
    </source>
</evidence>
<dbReference type="InterPro" id="IPR011009">
    <property type="entry name" value="Kinase-like_dom_sf"/>
</dbReference>
<protein>
    <recommendedName>
        <fullName evidence="2">proline dehydrogenase</fullName>
        <ecNumber evidence="2">1.5.5.2</ecNumber>
    </recommendedName>
</protein>
<dbReference type="VEuPathDB" id="FungiDB:ASPNIDRAFT2_180752"/>
<dbReference type="VEuPathDB" id="FungiDB:M747DRAFT_136429"/>
<dbReference type="GO" id="GO:0010133">
    <property type="term" value="P:L-proline catabolic process to L-glutamate"/>
    <property type="evidence" value="ECO:0007669"/>
    <property type="project" value="TreeGrafter"/>
</dbReference>
<dbReference type="SUPFAM" id="SSF51730">
    <property type="entry name" value="FAD-linked oxidoreductase"/>
    <property type="match status" value="1"/>
</dbReference>
<dbReference type="SMART" id="SM00220">
    <property type="entry name" value="S_TKc"/>
    <property type="match status" value="1"/>
</dbReference>
<comment type="similarity">
    <text evidence="1">Belongs to the proline oxidase family.</text>
</comment>
<dbReference type="InterPro" id="IPR002872">
    <property type="entry name" value="Proline_DH_dom"/>
</dbReference>
<dbReference type="Gene3D" id="1.10.510.10">
    <property type="entry name" value="Transferase(Phosphotransferase) domain 1"/>
    <property type="match status" value="1"/>
</dbReference>
<dbReference type="Gene3D" id="3.30.200.20">
    <property type="entry name" value="Phosphorylase Kinase, domain 1"/>
    <property type="match status" value="1"/>
</dbReference>
<evidence type="ECO:0000313" key="8">
    <source>
        <dbReference type="Proteomes" id="UP000068243"/>
    </source>
</evidence>
<feature type="domain" description="Protein kinase" evidence="6">
    <location>
        <begin position="10"/>
        <end position="374"/>
    </location>
</feature>
<dbReference type="VEuPathDB" id="FungiDB:ASPNIDRAFT2_1174114"/>
<name>A0A100IEJ5_ASPNG</name>
<dbReference type="InterPro" id="IPR000719">
    <property type="entry name" value="Prot_kinase_dom"/>
</dbReference>
<accession>A0A100IEJ5</accession>
<dbReference type="Pfam" id="PF00069">
    <property type="entry name" value="Pkinase"/>
    <property type="match status" value="2"/>
</dbReference>
<evidence type="ECO:0000259" key="6">
    <source>
        <dbReference type="PROSITE" id="PS50011"/>
    </source>
</evidence>
<dbReference type="GO" id="GO:0005739">
    <property type="term" value="C:mitochondrion"/>
    <property type="evidence" value="ECO:0007669"/>
    <property type="project" value="TreeGrafter"/>
</dbReference>
<dbReference type="PANTHER" id="PTHR13914:SF0">
    <property type="entry name" value="PROLINE DEHYDROGENASE 1, MITOCHONDRIAL"/>
    <property type="match status" value="1"/>
</dbReference>
<dbReference type="OrthoDB" id="5464at2759"/>
<keyword evidence="3" id="KW-0560">Oxidoreductase</keyword>